<feature type="region of interest" description="Disordered" evidence="1">
    <location>
        <begin position="81"/>
        <end position="110"/>
    </location>
</feature>
<evidence type="ECO:0000313" key="3">
    <source>
        <dbReference type="EMBL" id="MBR7677981.1"/>
    </source>
</evidence>
<keyword evidence="4" id="KW-1185">Reference proteome</keyword>
<evidence type="ECO:0000256" key="1">
    <source>
        <dbReference type="SAM" id="MobiDB-lite"/>
    </source>
</evidence>
<organism evidence="3 4">
    <name type="scientific">Streptomyces daliensis</name>
    <dbReference type="NCBI Taxonomy" id="299421"/>
    <lineage>
        <taxon>Bacteria</taxon>
        <taxon>Bacillati</taxon>
        <taxon>Actinomycetota</taxon>
        <taxon>Actinomycetes</taxon>
        <taxon>Kitasatosporales</taxon>
        <taxon>Streptomycetaceae</taxon>
        <taxon>Streptomyces</taxon>
    </lineage>
</organism>
<keyword evidence="2" id="KW-0472">Membrane</keyword>
<feature type="compositionally biased region" description="Low complexity" evidence="1">
    <location>
        <begin position="86"/>
        <end position="96"/>
    </location>
</feature>
<proteinExistence type="predicted"/>
<name>A0A8T4IZU5_9ACTN</name>
<comment type="caution">
    <text evidence="3">The sequence shown here is derived from an EMBL/GenBank/DDBJ whole genome shotgun (WGS) entry which is preliminary data.</text>
</comment>
<feature type="transmembrane region" description="Helical" evidence="2">
    <location>
        <begin position="56"/>
        <end position="77"/>
    </location>
</feature>
<keyword evidence="2" id="KW-0812">Transmembrane</keyword>
<dbReference type="AlphaFoldDB" id="A0A8T4IZU5"/>
<protein>
    <submittedName>
        <fullName evidence="3">Uncharacterized protein</fullName>
    </submittedName>
</protein>
<accession>A0A8T4IZU5</accession>
<dbReference type="Proteomes" id="UP000675554">
    <property type="component" value="Unassembled WGS sequence"/>
</dbReference>
<gene>
    <name evidence="3" type="ORF">KDA82_34355</name>
</gene>
<reference evidence="3" key="1">
    <citation type="submission" date="2021-04" db="EMBL/GenBank/DDBJ databases">
        <title>Sequencing of actinobacteria type strains.</title>
        <authorList>
            <person name="Nguyen G.-S."/>
            <person name="Wentzel A."/>
        </authorList>
    </citation>
    <scope>NUCLEOTIDE SEQUENCE</scope>
    <source>
        <strain evidence="3">DSM 42095</strain>
    </source>
</reference>
<evidence type="ECO:0000256" key="2">
    <source>
        <dbReference type="SAM" id="Phobius"/>
    </source>
</evidence>
<dbReference type="EMBL" id="JAGSMN010001143">
    <property type="protein sequence ID" value="MBR7677981.1"/>
    <property type="molecule type" value="Genomic_DNA"/>
</dbReference>
<feature type="transmembrane region" description="Helical" evidence="2">
    <location>
        <begin position="21"/>
        <end position="44"/>
    </location>
</feature>
<keyword evidence="2" id="KW-1133">Transmembrane helix</keyword>
<sequence>MPVRPIRPVRPVRPLQFLFRVSVIGFLAGGLLLVLGQTLGIVVGDADWVTAVEEHAGPPTFVIAGISGLIAFALSYLTPGEVPDDSGPSGPSGPSSRSKEMQPTGSPRSR</sequence>
<feature type="compositionally biased region" description="Polar residues" evidence="1">
    <location>
        <begin position="101"/>
        <end position="110"/>
    </location>
</feature>
<evidence type="ECO:0000313" key="4">
    <source>
        <dbReference type="Proteomes" id="UP000675554"/>
    </source>
</evidence>